<dbReference type="AlphaFoldDB" id="G6AU88"/>
<accession>G6AU88</accession>
<comment type="caution">
    <text evidence="1">The sequence shown here is derived from an EMBL/GenBank/DDBJ whole genome shotgun (WGS) entry which is preliminary data.</text>
</comment>
<dbReference type="Proteomes" id="UP000004407">
    <property type="component" value="Unassembled WGS sequence"/>
</dbReference>
<evidence type="ECO:0000313" key="2">
    <source>
        <dbReference type="Proteomes" id="UP000004407"/>
    </source>
</evidence>
<evidence type="ECO:0000313" key="1">
    <source>
        <dbReference type="EMBL" id="EHJ42027.1"/>
    </source>
</evidence>
<reference evidence="1 2" key="1">
    <citation type="submission" date="2011-08" db="EMBL/GenBank/DDBJ databases">
        <authorList>
            <person name="Weinstock G."/>
            <person name="Sodergren E."/>
            <person name="Clifton S."/>
            <person name="Fulton L."/>
            <person name="Fulton B."/>
            <person name="Courtney L."/>
            <person name="Fronick C."/>
            <person name="Harrison M."/>
            <person name="Strong C."/>
            <person name="Farmer C."/>
            <person name="Delahaunty K."/>
            <person name="Markovic C."/>
            <person name="Hall O."/>
            <person name="Minx P."/>
            <person name="Tomlinson C."/>
            <person name="Mitreva M."/>
            <person name="Hou S."/>
            <person name="Chen J."/>
            <person name="Wollam A."/>
            <person name="Pepin K.H."/>
            <person name="Johnson M."/>
            <person name="Bhonagiri V."/>
            <person name="Zhang X."/>
            <person name="Suruliraj S."/>
            <person name="Warren W."/>
            <person name="Chinwalla A."/>
            <person name="Mardis E.R."/>
            <person name="Wilson R.K."/>
        </authorList>
    </citation>
    <scope>NUCLEOTIDE SEQUENCE [LARGE SCALE GENOMIC DNA]</scope>
    <source>
        <strain evidence="1 2">DSM 18206</strain>
    </source>
</reference>
<name>G6AU88_9BACT</name>
<protein>
    <submittedName>
        <fullName evidence="1">Uncharacterized protein</fullName>
    </submittedName>
</protein>
<dbReference type="HOGENOM" id="CLU_2480772_0_0_10"/>
<dbReference type="EMBL" id="AFZZ01000023">
    <property type="protein sequence ID" value="EHJ42027.1"/>
    <property type="molecule type" value="Genomic_DNA"/>
</dbReference>
<sequence>MGTISIGKILMKRSLLFQLSHTFTQLRFIGRKKNCIDDSEIEVGHLLGIRAKAVFNRHFHVFDIYGTSIMSSMRPYKTERNEVLSTA</sequence>
<gene>
    <name evidence="1" type="ORF">HMPREF0673_00172</name>
</gene>
<proteinExistence type="predicted"/>
<organism evidence="1 2">
    <name type="scientific">Leyella stercorea DSM 18206</name>
    <dbReference type="NCBI Taxonomy" id="1002367"/>
    <lineage>
        <taxon>Bacteria</taxon>
        <taxon>Pseudomonadati</taxon>
        <taxon>Bacteroidota</taxon>
        <taxon>Bacteroidia</taxon>
        <taxon>Bacteroidales</taxon>
        <taxon>Prevotellaceae</taxon>
        <taxon>Leyella</taxon>
    </lineage>
</organism>